<evidence type="ECO:0000256" key="9">
    <source>
        <dbReference type="PIRNR" id="PIRNR000439"/>
    </source>
</evidence>
<evidence type="ECO:0000256" key="7">
    <source>
        <dbReference type="ARBA" id="ARBA00023136"/>
    </source>
</evidence>
<dbReference type="PANTHER" id="PTHR10408">
    <property type="entry name" value="STEROL O-ACYLTRANSFERASE"/>
    <property type="match status" value="1"/>
</dbReference>
<evidence type="ECO:0000256" key="11">
    <source>
        <dbReference type="SAM" id="Phobius"/>
    </source>
</evidence>
<dbReference type="PIRSF" id="PIRSF000439">
    <property type="entry name" value="Oat_ACAT_DAG_ARE"/>
    <property type="match status" value="1"/>
</dbReference>
<feature type="transmembrane region" description="Helical" evidence="11">
    <location>
        <begin position="464"/>
        <end position="481"/>
    </location>
</feature>
<organism evidence="12 13">
    <name type="scientific">Porites evermanni</name>
    <dbReference type="NCBI Taxonomy" id="104178"/>
    <lineage>
        <taxon>Eukaryota</taxon>
        <taxon>Metazoa</taxon>
        <taxon>Cnidaria</taxon>
        <taxon>Anthozoa</taxon>
        <taxon>Hexacorallia</taxon>
        <taxon>Scleractinia</taxon>
        <taxon>Fungiina</taxon>
        <taxon>Poritidae</taxon>
        <taxon>Porites</taxon>
    </lineage>
</organism>
<dbReference type="PANTHER" id="PTHR10408:SF8">
    <property type="entry name" value="O-ACYLTRANSFERASE"/>
    <property type="match status" value="1"/>
</dbReference>
<feature type="transmembrane region" description="Helical" evidence="11">
    <location>
        <begin position="148"/>
        <end position="172"/>
    </location>
</feature>
<feature type="transmembrane region" description="Helical" evidence="11">
    <location>
        <begin position="410"/>
        <end position="433"/>
    </location>
</feature>
<name>A0ABN8MKZ4_9CNID</name>
<keyword evidence="13" id="KW-1185">Reference proteome</keyword>
<comment type="caution">
    <text evidence="12">The sequence shown here is derived from an EMBL/GenBank/DDBJ whole genome shotgun (WGS) entry which is preliminary data.</text>
</comment>
<feature type="transmembrane region" description="Helical" evidence="11">
    <location>
        <begin position="107"/>
        <end position="128"/>
    </location>
</feature>
<evidence type="ECO:0000256" key="1">
    <source>
        <dbReference type="ARBA" id="ARBA00004477"/>
    </source>
</evidence>
<proteinExistence type="inferred from homology"/>
<evidence type="ECO:0000256" key="4">
    <source>
        <dbReference type="ARBA" id="ARBA00022692"/>
    </source>
</evidence>
<feature type="transmembrane region" description="Helical" evidence="11">
    <location>
        <begin position="547"/>
        <end position="568"/>
    </location>
</feature>
<evidence type="ECO:0000256" key="3">
    <source>
        <dbReference type="ARBA" id="ARBA00022679"/>
    </source>
</evidence>
<evidence type="ECO:0000256" key="2">
    <source>
        <dbReference type="ARBA" id="ARBA00009010"/>
    </source>
</evidence>
<evidence type="ECO:0000256" key="6">
    <source>
        <dbReference type="ARBA" id="ARBA00022989"/>
    </source>
</evidence>
<evidence type="ECO:0000313" key="12">
    <source>
        <dbReference type="EMBL" id="CAH3029492.1"/>
    </source>
</evidence>
<evidence type="ECO:0000313" key="13">
    <source>
        <dbReference type="Proteomes" id="UP001159427"/>
    </source>
</evidence>
<keyword evidence="7 9" id="KW-0472">Membrane</keyword>
<evidence type="ECO:0000256" key="8">
    <source>
        <dbReference type="ARBA" id="ARBA00023315"/>
    </source>
</evidence>
<accession>A0ABN8MKZ4</accession>
<keyword evidence="3 9" id="KW-0808">Transferase</keyword>
<keyword evidence="8 9" id="KW-0012">Acyltransferase</keyword>
<dbReference type="Pfam" id="PF03062">
    <property type="entry name" value="MBOAT"/>
    <property type="match status" value="1"/>
</dbReference>
<keyword evidence="6 11" id="KW-1133">Transmembrane helix</keyword>
<comment type="similarity">
    <text evidence="2 9">Belongs to the membrane-bound acyltransferase family. Sterol o-acyltransferase subfamily.</text>
</comment>
<feature type="transmembrane region" description="Helical" evidence="11">
    <location>
        <begin position="184"/>
        <end position="202"/>
    </location>
</feature>
<evidence type="ECO:0000256" key="10">
    <source>
        <dbReference type="SAM" id="MobiDB-lite"/>
    </source>
</evidence>
<feature type="transmembrane region" description="Helical" evidence="11">
    <location>
        <begin position="493"/>
        <end position="510"/>
    </location>
</feature>
<keyword evidence="5 9" id="KW-0256">Endoplasmic reticulum</keyword>
<feature type="transmembrane region" description="Helical" evidence="11">
    <location>
        <begin position="368"/>
        <end position="389"/>
    </location>
</feature>
<gene>
    <name evidence="12" type="ORF">PEVE_00036258</name>
</gene>
<dbReference type="Proteomes" id="UP001159427">
    <property type="component" value="Unassembled WGS sequence"/>
</dbReference>
<protein>
    <recommendedName>
        <fullName evidence="9">O-acyltransferase</fullName>
    </recommendedName>
</protein>
<keyword evidence="4 11" id="KW-0812">Transmembrane</keyword>
<dbReference type="EMBL" id="CALNXI010000575">
    <property type="protein sequence ID" value="CAH3029492.1"/>
    <property type="molecule type" value="Genomic_DNA"/>
</dbReference>
<feature type="region of interest" description="Disordered" evidence="10">
    <location>
        <begin position="309"/>
        <end position="330"/>
    </location>
</feature>
<dbReference type="InterPro" id="IPR004299">
    <property type="entry name" value="MBOAT_fam"/>
</dbReference>
<reference evidence="12 13" key="1">
    <citation type="submission" date="2022-05" db="EMBL/GenBank/DDBJ databases">
        <authorList>
            <consortium name="Genoscope - CEA"/>
            <person name="William W."/>
        </authorList>
    </citation>
    <scope>NUCLEOTIDE SEQUENCE [LARGE SCALE GENOMIC DNA]</scope>
</reference>
<dbReference type="InterPro" id="IPR014371">
    <property type="entry name" value="Oat_ACAT_DAG_ARE"/>
</dbReference>
<sequence>MAANLRRRVTHERNGGVNFLDKKDEISRARIHQLRQRAEQLRTELVEQIDGQLNELIDDVLHDVDHLEPTTDPSNHPTRDKLNGSRVFVPRQSLLTELLEVNHIKTIYNIFVALLIVLIINTVVYDYIDKGSLTLDLSILRWAFGKPSTVVSIWLVMKVMAMSAFPIFMAWHSNRHSWMPLPDMAWFMLYITYLIVFAIFPVQEVCQHNLPPASSIIILAEQFSRDISGCNTGCAPLGSFVKLLALSHSSFFHHSGEIKGDIKEPTVVFEEGKGSYPGSVVRFMLKVHAFVRENVPKVLSHKKEVVSTRVEDSDQVNQGNGDEDTTTSETQDKEANQLLPEFGQYLYFLFCPTLVYRDQYPMTPYIRWNYVVSNAFQTLACIFNTYYVFARFCVPVFRDIGKSNWSFKHFTLCVFNCMLPGTVVLVLGFFAILHSWLNAFAEMTRFADRMFYKDWWNSNSYADYYRTWNVVVHDWLYAYIYKDLYRIIKNRQVATVSVFILSAIVHEYVLLFAFRFFYPILLIMFGAFGLSFVFLKPKKHENVSQAWNIFMWITLIVGNGLLMCMYSMEWFANQNCPRKGDSWLDLLSPRSWSIECVGMGLDGRRLKI</sequence>
<feature type="transmembrane region" description="Helical" evidence="11">
    <location>
        <begin position="516"/>
        <end position="535"/>
    </location>
</feature>
<comment type="subcellular location">
    <subcellularLocation>
        <location evidence="1 9">Endoplasmic reticulum membrane</location>
        <topology evidence="1 9">Multi-pass membrane protein</topology>
    </subcellularLocation>
</comment>
<evidence type="ECO:0000256" key="5">
    <source>
        <dbReference type="ARBA" id="ARBA00022824"/>
    </source>
</evidence>